<reference evidence="2" key="1">
    <citation type="submission" date="2022-12" db="EMBL/GenBank/DDBJ databases">
        <authorList>
            <person name="Petersen C."/>
        </authorList>
    </citation>
    <scope>NUCLEOTIDE SEQUENCE</scope>
    <source>
        <strain evidence="2">IBT 30728</strain>
    </source>
</reference>
<dbReference type="GeneID" id="81620428"/>
<reference evidence="2" key="2">
    <citation type="journal article" date="2023" name="IMA Fungus">
        <title>Comparative genomic study of the Penicillium genus elucidates a diverse pangenome and 15 lateral gene transfer events.</title>
        <authorList>
            <person name="Petersen C."/>
            <person name="Sorensen T."/>
            <person name="Nielsen M.R."/>
            <person name="Sondergaard T.E."/>
            <person name="Sorensen J.L."/>
            <person name="Fitzpatrick D.A."/>
            <person name="Frisvad J.C."/>
            <person name="Nielsen K.L."/>
        </authorList>
    </citation>
    <scope>NUCLEOTIDE SEQUENCE</scope>
    <source>
        <strain evidence="2">IBT 30728</strain>
    </source>
</reference>
<feature type="region of interest" description="Disordered" evidence="1">
    <location>
        <begin position="41"/>
        <end position="75"/>
    </location>
</feature>
<dbReference type="EMBL" id="JAPWDQ010000001">
    <property type="protein sequence ID" value="KAJ5495459.1"/>
    <property type="molecule type" value="Genomic_DNA"/>
</dbReference>
<dbReference type="RefSeq" id="XP_056794472.1">
    <property type="nucleotide sequence ID" value="XM_056930179.1"/>
</dbReference>
<dbReference type="Proteomes" id="UP001148312">
    <property type="component" value="Unassembled WGS sequence"/>
</dbReference>
<organism evidence="2 3">
    <name type="scientific">Penicillium diatomitis</name>
    <dbReference type="NCBI Taxonomy" id="2819901"/>
    <lineage>
        <taxon>Eukaryota</taxon>
        <taxon>Fungi</taxon>
        <taxon>Dikarya</taxon>
        <taxon>Ascomycota</taxon>
        <taxon>Pezizomycotina</taxon>
        <taxon>Eurotiomycetes</taxon>
        <taxon>Eurotiomycetidae</taxon>
        <taxon>Eurotiales</taxon>
        <taxon>Aspergillaceae</taxon>
        <taxon>Penicillium</taxon>
    </lineage>
</organism>
<gene>
    <name evidence="2" type="ORF">N7539_000575</name>
</gene>
<comment type="caution">
    <text evidence="2">The sequence shown here is derived from an EMBL/GenBank/DDBJ whole genome shotgun (WGS) entry which is preliminary data.</text>
</comment>
<evidence type="ECO:0000256" key="1">
    <source>
        <dbReference type="SAM" id="MobiDB-lite"/>
    </source>
</evidence>
<dbReference type="AlphaFoldDB" id="A0A9X0C2V3"/>
<name>A0A9X0C2V3_9EURO</name>
<sequence length="75" mass="7887">MTDGTSISCIDRADGGQQVVANKCTDLTFHISCVPIENASGPQVTKRVTPATADHSIRDESSRASKAGAHEEQTS</sequence>
<evidence type="ECO:0000313" key="2">
    <source>
        <dbReference type="EMBL" id="KAJ5495459.1"/>
    </source>
</evidence>
<keyword evidence="3" id="KW-1185">Reference proteome</keyword>
<feature type="compositionally biased region" description="Basic and acidic residues" evidence="1">
    <location>
        <begin position="55"/>
        <end position="75"/>
    </location>
</feature>
<proteinExistence type="predicted"/>
<accession>A0A9X0C2V3</accession>
<evidence type="ECO:0000313" key="3">
    <source>
        <dbReference type="Proteomes" id="UP001148312"/>
    </source>
</evidence>
<protein>
    <submittedName>
        <fullName evidence="2">Uncharacterized protein</fullName>
    </submittedName>
</protein>